<protein>
    <recommendedName>
        <fullName evidence="4">Secreted protein</fullName>
    </recommendedName>
</protein>
<sequence length="117" mass="13198">MACMTAKWMEKLLITRCLLYPCQVFSLTTGLSSSPGALIQHFMRFFASPCNLEQNLEQFDSSRLHLPFPLWAKRLSTRPTGSLASSPMQHSKPFLMPGLALSIYPHLFPPSPYQLVP</sequence>
<dbReference type="Proteomes" id="UP001203297">
    <property type="component" value="Unassembled WGS sequence"/>
</dbReference>
<keyword evidence="3" id="KW-1185">Reference proteome</keyword>
<accession>A0AAD4QIV5</accession>
<comment type="caution">
    <text evidence="2">The sequence shown here is derived from an EMBL/GenBank/DDBJ whole genome shotgun (WGS) entry which is preliminary data.</text>
</comment>
<keyword evidence="1" id="KW-0732">Signal</keyword>
<evidence type="ECO:0008006" key="4">
    <source>
        <dbReference type="Google" id="ProtNLM"/>
    </source>
</evidence>
<gene>
    <name evidence="2" type="ORF">B0F90DRAFT_625921</name>
</gene>
<dbReference type="AlphaFoldDB" id="A0AAD4QIV5"/>
<dbReference type="EMBL" id="WTXG01000232">
    <property type="protein sequence ID" value="KAI0290273.1"/>
    <property type="molecule type" value="Genomic_DNA"/>
</dbReference>
<evidence type="ECO:0000256" key="1">
    <source>
        <dbReference type="SAM" id="SignalP"/>
    </source>
</evidence>
<feature type="chain" id="PRO_5042099861" description="Secreted protein" evidence="1">
    <location>
        <begin position="25"/>
        <end position="117"/>
    </location>
</feature>
<name>A0AAD4QIV5_9AGAM</name>
<proteinExistence type="predicted"/>
<evidence type="ECO:0000313" key="3">
    <source>
        <dbReference type="Proteomes" id="UP001203297"/>
    </source>
</evidence>
<feature type="signal peptide" evidence="1">
    <location>
        <begin position="1"/>
        <end position="24"/>
    </location>
</feature>
<evidence type="ECO:0000313" key="2">
    <source>
        <dbReference type="EMBL" id="KAI0290273.1"/>
    </source>
</evidence>
<reference evidence="2" key="1">
    <citation type="journal article" date="2022" name="New Phytol.">
        <title>Evolutionary transition to the ectomycorrhizal habit in the genomes of a hyperdiverse lineage of mushroom-forming fungi.</title>
        <authorList>
            <person name="Looney B."/>
            <person name="Miyauchi S."/>
            <person name="Morin E."/>
            <person name="Drula E."/>
            <person name="Courty P.E."/>
            <person name="Kohler A."/>
            <person name="Kuo A."/>
            <person name="LaButti K."/>
            <person name="Pangilinan J."/>
            <person name="Lipzen A."/>
            <person name="Riley R."/>
            <person name="Andreopoulos W."/>
            <person name="He G."/>
            <person name="Johnson J."/>
            <person name="Nolan M."/>
            <person name="Tritt A."/>
            <person name="Barry K.W."/>
            <person name="Grigoriev I.V."/>
            <person name="Nagy L.G."/>
            <person name="Hibbett D."/>
            <person name="Henrissat B."/>
            <person name="Matheny P.B."/>
            <person name="Labbe J."/>
            <person name="Martin F.M."/>
        </authorList>
    </citation>
    <scope>NUCLEOTIDE SEQUENCE</scope>
    <source>
        <strain evidence="2">BPL690</strain>
    </source>
</reference>
<organism evidence="2 3">
    <name type="scientific">Multifurca ochricompacta</name>
    <dbReference type="NCBI Taxonomy" id="376703"/>
    <lineage>
        <taxon>Eukaryota</taxon>
        <taxon>Fungi</taxon>
        <taxon>Dikarya</taxon>
        <taxon>Basidiomycota</taxon>
        <taxon>Agaricomycotina</taxon>
        <taxon>Agaricomycetes</taxon>
        <taxon>Russulales</taxon>
        <taxon>Russulaceae</taxon>
        <taxon>Multifurca</taxon>
    </lineage>
</organism>